<protein>
    <submittedName>
        <fullName evidence="1">Uncharacterized protein</fullName>
    </submittedName>
</protein>
<dbReference type="EMBL" id="DVMR01000062">
    <property type="protein sequence ID" value="HIU44289.1"/>
    <property type="molecule type" value="Genomic_DNA"/>
</dbReference>
<comment type="caution">
    <text evidence="1">The sequence shown here is derived from an EMBL/GenBank/DDBJ whole genome shotgun (WGS) entry which is preliminary data.</text>
</comment>
<evidence type="ECO:0000313" key="1">
    <source>
        <dbReference type="EMBL" id="HIU44289.1"/>
    </source>
</evidence>
<accession>A0A9D1LLY9</accession>
<dbReference type="Proteomes" id="UP000824073">
    <property type="component" value="Unassembled WGS sequence"/>
</dbReference>
<dbReference type="AlphaFoldDB" id="A0A9D1LLY9"/>
<evidence type="ECO:0000313" key="2">
    <source>
        <dbReference type="Proteomes" id="UP000824073"/>
    </source>
</evidence>
<gene>
    <name evidence="1" type="ORF">IAB67_08350</name>
</gene>
<sequence>MLCLSAFFYILHYIIFRDLHHIAIFALHDIAFLPIEVILTSLIFERVLDDAHHHEQRGKVNMIESIFFNESGSDMLRYLLRCDPQSQTLCQAMHIDESWDRSRFEQAHRFADEYAFTIDPAQTDFFALHYHLENRHKYFLKVIENPALMDHEGFTDLILAMYHLWEELDFRTDLYQLSEQDKQALCAIISQIYRLLTHEWLLNVSYTKRHHESRFAGAVRTNPFAFFDGENRQ</sequence>
<name>A0A9D1LLY9_9CLOT</name>
<proteinExistence type="predicted"/>
<reference evidence="1" key="2">
    <citation type="journal article" date="2021" name="PeerJ">
        <title>Extensive microbial diversity within the chicken gut microbiome revealed by metagenomics and culture.</title>
        <authorList>
            <person name="Gilroy R."/>
            <person name="Ravi A."/>
            <person name="Getino M."/>
            <person name="Pursley I."/>
            <person name="Horton D.L."/>
            <person name="Alikhan N.F."/>
            <person name="Baker D."/>
            <person name="Gharbi K."/>
            <person name="Hall N."/>
            <person name="Watson M."/>
            <person name="Adriaenssens E.M."/>
            <person name="Foster-Nyarko E."/>
            <person name="Jarju S."/>
            <person name="Secka A."/>
            <person name="Antonio M."/>
            <person name="Oren A."/>
            <person name="Chaudhuri R.R."/>
            <person name="La Ragione R."/>
            <person name="Hildebrand F."/>
            <person name="Pallen M.J."/>
        </authorList>
    </citation>
    <scope>NUCLEOTIDE SEQUENCE</scope>
    <source>
        <strain evidence="1">CHK191-8634</strain>
    </source>
</reference>
<organism evidence="1 2">
    <name type="scientific">Candidatus Ventrousia excrementavium</name>
    <dbReference type="NCBI Taxonomy" id="2840961"/>
    <lineage>
        <taxon>Bacteria</taxon>
        <taxon>Bacillati</taxon>
        <taxon>Bacillota</taxon>
        <taxon>Clostridia</taxon>
        <taxon>Eubacteriales</taxon>
        <taxon>Clostridiaceae</taxon>
        <taxon>Clostridiaceae incertae sedis</taxon>
        <taxon>Candidatus Ventrousia</taxon>
    </lineage>
</organism>
<reference evidence="1" key="1">
    <citation type="submission" date="2020-10" db="EMBL/GenBank/DDBJ databases">
        <authorList>
            <person name="Gilroy R."/>
        </authorList>
    </citation>
    <scope>NUCLEOTIDE SEQUENCE</scope>
    <source>
        <strain evidence="1">CHK191-8634</strain>
    </source>
</reference>